<accession>C4LG31</accession>
<dbReference type="Gene3D" id="3.40.50.720">
    <property type="entry name" value="NAD(P)-binding Rossmann-like Domain"/>
    <property type="match status" value="1"/>
</dbReference>
<dbReference type="OrthoDB" id="7301144at2"/>
<reference evidence="5" key="1">
    <citation type="submission" date="2009-05" db="EMBL/GenBank/DDBJ databases">
        <title>Complete sequence of Tolumonas auensis DSM 9187.</title>
        <authorList>
            <consortium name="US DOE Joint Genome Institute"/>
            <person name="Lucas S."/>
            <person name="Copeland A."/>
            <person name="Lapidus A."/>
            <person name="Glavina del Rio T."/>
            <person name="Tice H."/>
            <person name="Bruce D."/>
            <person name="Goodwin L."/>
            <person name="Pitluck S."/>
            <person name="Chertkov O."/>
            <person name="Brettin T."/>
            <person name="Detter J.C."/>
            <person name="Han C."/>
            <person name="Larimer F."/>
            <person name="Land M."/>
            <person name="Hauser L."/>
            <person name="Kyrpides N."/>
            <person name="Mikhailova N."/>
            <person name="Spring S."/>
            <person name="Beller H."/>
        </authorList>
    </citation>
    <scope>NUCLEOTIDE SEQUENCE [LARGE SCALE GENOMIC DNA]</scope>
    <source>
        <strain evidence="5">DSM 9187 / TA4</strain>
    </source>
</reference>
<dbReference type="GO" id="GO:0016020">
    <property type="term" value="C:membrane"/>
    <property type="evidence" value="ECO:0007669"/>
    <property type="project" value="TreeGrafter"/>
</dbReference>
<dbReference type="InterPro" id="IPR036291">
    <property type="entry name" value="NAD(P)-bd_dom_sf"/>
</dbReference>
<keyword evidence="2" id="KW-0560">Oxidoreductase</keyword>
<dbReference type="NCBIfam" id="NF006565">
    <property type="entry name" value="PRK09072.1"/>
    <property type="match status" value="1"/>
</dbReference>
<comment type="similarity">
    <text evidence="1 3">Belongs to the short-chain dehydrogenases/reductases (SDR) family.</text>
</comment>
<dbReference type="PANTHER" id="PTHR44196:SF1">
    <property type="entry name" value="DEHYDROGENASE_REDUCTASE SDR FAMILY MEMBER 7B"/>
    <property type="match status" value="1"/>
</dbReference>
<organism evidence="4 5">
    <name type="scientific">Tolumonas auensis (strain DSM 9187 / NBRC 110442 / TA 4)</name>
    <dbReference type="NCBI Taxonomy" id="595494"/>
    <lineage>
        <taxon>Bacteria</taxon>
        <taxon>Pseudomonadati</taxon>
        <taxon>Pseudomonadota</taxon>
        <taxon>Gammaproteobacteria</taxon>
        <taxon>Aeromonadales</taxon>
        <taxon>Aeromonadaceae</taxon>
        <taxon>Tolumonas</taxon>
    </lineage>
</organism>
<dbReference type="GO" id="GO:0016491">
    <property type="term" value="F:oxidoreductase activity"/>
    <property type="evidence" value="ECO:0007669"/>
    <property type="project" value="UniProtKB-KW"/>
</dbReference>
<keyword evidence="5" id="KW-1185">Reference proteome</keyword>
<dbReference type="InterPro" id="IPR002347">
    <property type="entry name" value="SDR_fam"/>
</dbReference>
<evidence type="ECO:0000313" key="4">
    <source>
        <dbReference type="EMBL" id="ACQ93548.1"/>
    </source>
</evidence>
<dbReference type="PRINTS" id="PR00081">
    <property type="entry name" value="GDHRDH"/>
</dbReference>
<protein>
    <submittedName>
        <fullName evidence="4">Short-chain dehydrogenase/reductase SDR</fullName>
    </submittedName>
</protein>
<dbReference type="eggNOG" id="COG0300">
    <property type="taxonomic scope" value="Bacteria"/>
</dbReference>
<dbReference type="EMBL" id="CP001616">
    <property type="protein sequence ID" value="ACQ93548.1"/>
    <property type="molecule type" value="Genomic_DNA"/>
</dbReference>
<gene>
    <name evidence="4" type="ordered locus">Tola_1949</name>
</gene>
<dbReference type="Pfam" id="PF00106">
    <property type="entry name" value="adh_short"/>
    <property type="match status" value="1"/>
</dbReference>
<dbReference type="PANTHER" id="PTHR44196">
    <property type="entry name" value="DEHYDROGENASE/REDUCTASE SDR FAMILY MEMBER 7B"/>
    <property type="match status" value="1"/>
</dbReference>
<dbReference type="Proteomes" id="UP000009073">
    <property type="component" value="Chromosome"/>
</dbReference>
<dbReference type="STRING" id="595494.Tola_1949"/>
<reference evidence="4 5" key="2">
    <citation type="journal article" date="2011" name="Stand. Genomic Sci.">
        <title>Complete genome sequence of Tolumonas auensis type strain (TA 4).</title>
        <authorList>
            <person name="Chertkov O."/>
            <person name="Copeland A."/>
            <person name="Lucas S."/>
            <person name="Lapidus A."/>
            <person name="Berry K.W."/>
            <person name="Detter J.C."/>
            <person name="Del Rio T.G."/>
            <person name="Hammon N."/>
            <person name="Dalin E."/>
            <person name="Tice H."/>
            <person name="Pitluck S."/>
            <person name="Richardson P."/>
            <person name="Bruce D."/>
            <person name="Goodwin L."/>
            <person name="Han C."/>
            <person name="Tapia R."/>
            <person name="Saunders E."/>
            <person name="Schmutz J."/>
            <person name="Brettin T."/>
            <person name="Larimer F."/>
            <person name="Land M."/>
            <person name="Hauser L."/>
            <person name="Spring S."/>
            <person name="Rohde M."/>
            <person name="Kyrpides N.C."/>
            <person name="Ivanova N."/>
            <person name="Goker M."/>
            <person name="Beller H.R."/>
            <person name="Klenk H.P."/>
            <person name="Woyke T."/>
        </authorList>
    </citation>
    <scope>NUCLEOTIDE SEQUENCE [LARGE SCALE GENOMIC DNA]</scope>
    <source>
        <strain evidence="5">DSM 9187 / TA4</strain>
    </source>
</reference>
<evidence type="ECO:0000313" key="5">
    <source>
        <dbReference type="Proteomes" id="UP000009073"/>
    </source>
</evidence>
<evidence type="ECO:0000256" key="1">
    <source>
        <dbReference type="ARBA" id="ARBA00006484"/>
    </source>
</evidence>
<dbReference type="AlphaFoldDB" id="C4LG31"/>
<dbReference type="RefSeq" id="WP_015879016.1">
    <property type="nucleotide sequence ID" value="NC_012691.1"/>
</dbReference>
<dbReference type="HOGENOM" id="CLU_010194_2_1_6"/>
<dbReference type="SUPFAM" id="SSF51735">
    <property type="entry name" value="NAD(P)-binding Rossmann-fold domains"/>
    <property type="match status" value="1"/>
</dbReference>
<proteinExistence type="inferred from homology"/>
<sequence>MKLENAKILITGASGGIGKALSHALAEQNAFLVLHGRNESQLEQLKASLPYPDRHQIIVADLTQTADRAMLLQHPALNAGIDVLINNAGTNEFAWLEDQTETQIERQLHVNVQAPVLLTKAMLPHLNKPALIMNIGSSLGSIGYPGYSVYCATKFAIRGFSEALNRELAGSGIKVLYFAPRATQTSINSDAVNAMNKELGTKSDTAESVAREVVTALQKEIKRRWLGWPEGLFVRINGLIPQLVDNAIIKQLPVIAKFARATFQKGTH</sequence>
<dbReference type="CDD" id="cd05233">
    <property type="entry name" value="SDR_c"/>
    <property type="match status" value="1"/>
</dbReference>
<evidence type="ECO:0000256" key="3">
    <source>
        <dbReference type="RuleBase" id="RU000363"/>
    </source>
</evidence>
<name>C4LG31_TOLAT</name>
<dbReference type="PRINTS" id="PR00080">
    <property type="entry name" value="SDRFAMILY"/>
</dbReference>
<dbReference type="KEGG" id="tau:Tola_1949"/>
<evidence type="ECO:0000256" key="2">
    <source>
        <dbReference type="ARBA" id="ARBA00023002"/>
    </source>
</evidence>